<gene>
    <name evidence="1" type="ORF">AXF42_Ash015040</name>
</gene>
<keyword evidence="2" id="KW-1185">Reference proteome</keyword>
<proteinExistence type="predicted"/>
<accession>A0A2I0B2Z8</accession>
<protein>
    <submittedName>
        <fullName evidence="1">Uncharacterized protein</fullName>
    </submittedName>
</protein>
<organism evidence="1 2">
    <name type="scientific">Apostasia shenzhenica</name>
    <dbReference type="NCBI Taxonomy" id="1088818"/>
    <lineage>
        <taxon>Eukaryota</taxon>
        <taxon>Viridiplantae</taxon>
        <taxon>Streptophyta</taxon>
        <taxon>Embryophyta</taxon>
        <taxon>Tracheophyta</taxon>
        <taxon>Spermatophyta</taxon>
        <taxon>Magnoliopsida</taxon>
        <taxon>Liliopsida</taxon>
        <taxon>Asparagales</taxon>
        <taxon>Orchidaceae</taxon>
        <taxon>Apostasioideae</taxon>
        <taxon>Apostasia</taxon>
    </lineage>
</organism>
<dbReference type="EMBL" id="KZ451919">
    <property type="protein sequence ID" value="PKA62156.1"/>
    <property type="molecule type" value="Genomic_DNA"/>
</dbReference>
<sequence>MNLQVSHCLINIATNLTIIGIFKCVAKVTILAKFLGLPFSAKIGKEKTRCTAGGAAAGGAAIRKILY</sequence>
<evidence type="ECO:0000313" key="1">
    <source>
        <dbReference type="EMBL" id="PKA62156.1"/>
    </source>
</evidence>
<evidence type="ECO:0000313" key="2">
    <source>
        <dbReference type="Proteomes" id="UP000236161"/>
    </source>
</evidence>
<dbReference type="AlphaFoldDB" id="A0A2I0B2Z8"/>
<reference evidence="1 2" key="1">
    <citation type="journal article" date="2017" name="Nature">
        <title>The Apostasia genome and the evolution of orchids.</title>
        <authorList>
            <person name="Zhang G.Q."/>
            <person name="Liu K.W."/>
            <person name="Li Z."/>
            <person name="Lohaus R."/>
            <person name="Hsiao Y.Y."/>
            <person name="Niu S.C."/>
            <person name="Wang J.Y."/>
            <person name="Lin Y.C."/>
            <person name="Xu Q."/>
            <person name="Chen L.J."/>
            <person name="Yoshida K."/>
            <person name="Fujiwara S."/>
            <person name="Wang Z.W."/>
            <person name="Zhang Y.Q."/>
            <person name="Mitsuda N."/>
            <person name="Wang M."/>
            <person name="Liu G.H."/>
            <person name="Pecoraro L."/>
            <person name="Huang H.X."/>
            <person name="Xiao X.J."/>
            <person name="Lin M."/>
            <person name="Wu X.Y."/>
            <person name="Wu W.L."/>
            <person name="Chen Y.Y."/>
            <person name="Chang S.B."/>
            <person name="Sakamoto S."/>
            <person name="Ohme-Takagi M."/>
            <person name="Yagi M."/>
            <person name="Zeng S.J."/>
            <person name="Shen C.Y."/>
            <person name="Yeh C.M."/>
            <person name="Luo Y.B."/>
            <person name="Tsai W.C."/>
            <person name="Van de Peer Y."/>
            <person name="Liu Z.J."/>
        </authorList>
    </citation>
    <scope>NUCLEOTIDE SEQUENCE [LARGE SCALE GENOMIC DNA]</scope>
    <source>
        <strain evidence="2">cv. Shenzhen</strain>
        <tissue evidence="1">Stem</tissue>
    </source>
</reference>
<dbReference type="Proteomes" id="UP000236161">
    <property type="component" value="Unassembled WGS sequence"/>
</dbReference>
<name>A0A2I0B2Z8_9ASPA</name>